<dbReference type="Proteomes" id="UP001177670">
    <property type="component" value="Unassembled WGS sequence"/>
</dbReference>
<organism evidence="2 3">
    <name type="scientific">Melipona bicolor</name>
    <dbReference type="NCBI Taxonomy" id="60889"/>
    <lineage>
        <taxon>Eukaryota</taxon>
        <taxon>Metazoa</taxon>
        <taxon>Ecdysozoa</taxon>
        <taxon>Arthropoda</taxon>
        <taxon>Hexapoda</taxon>
        <taxon>Insecta</taxon>
        <taxon>Pterygota</taxon>
        <taxon>Neoptera</taxon>
        <taxon>Endopterygota</taxon>
        <taxon>Hymenoptera</taxon>
        <taxon>Apocrita</taxon>
        <taxon>Aculeata</taxon>
        <taxon>Apoidea</taxon>
        <taxon>Anthophila</taxon>
        <taxon>Apidae</taxon>
        <taxon>Melipona</taxon>
    </lineage>
</organism>
<dbReference type="AlphaFoldDB" id="A0AA40KVV8"/>
<feature type="compositionally biased region" description="Low complexity" evidence="1">
    <location>
        <begin position="27"/>
        <end position="39"/>
    </location>
</feature>
<feature type="region of interest" description="Disordered" evidence="1">
    <location>
        <begin position="18"/>
        <end position="50"/>
    </location>
</feature>
<accession>A0AA40KVV8</accession>
<name>A0AA40KVV8_9HYME</name>
<protein>
    <submittedName>
        <fullName evidence="2">Uncharacterized protein</fullName>
    </submittedName>
</protein>
<sequence length="65" mass="7003">MAIGSFCNPLDKYPKIFDERSGGTERTVTPASVSPTVSSKDTKRDRHVGARTHACRVAPAGLRTT</sequence>
<keyword evidence="3" id="KW-1185">Reference proteome</keyword>
<feature type="non-terminal residue" evidence="2">
    <location>
        <position position="65"/>
    </location>
</feature>
<evidence type="ECO:0000256" key="1">
    <source>
        <dbReference type="SAM" id="MobiDB-lite"/>
    </source>
</evidence>
<evidence type="ECO:0000313" key="2">
    <source>
        <dbReference type="EMBL" id="KAK1134548.1"/>
    </source>
</evidence>
<gene>
    <name evidence="2" type="ORF">K0M31_007330</name>
</gene>
<proteinExistence type="predicted"/>
<reference evidence="2" key="1">
    <citation type="submission" date="2021-10" db="EMBL/GenBank/DDBJ databases">
        <title>Melipona bicolor Genome sequencing and assembly.</title>
        <authorList>
            <person name="Araujo N.S."/>
            <person name="Arias M.C."/>
        </authorList>
    </citation>
    <scope>NUCLEOTIDE SEQUENCE</scope>
    <source>
        <strain evidence="2">USP_2M_L1-L4_2017</strain>
        <tissue evidence="2">Whole body</tissue>
    </source>
</reference>
<evidence type="ECO:0000313" key="3">
    <source>
        <dbReference type="Proteomes" id="UP001177670"/>
    </source>
</evidence>
<dbReference type="EMBL" id="JAHYIQ010000002">
    <property type="protein sequence ID" value="KAK1134548.1"/>
    <property type="molecule type" value="Genomic_DNA"/>
</dbReference>
<comment type="caution">
    <text evidence="2">The sequence shown here is derived from an EMBL/GenBank/DDBJ whole genome shotgun (WGS) entry which is preliminary data.</text>
</comment>